<dbReference type="OrthoDB" id="9976870at2759"/>
<evidence type="ECO:0000259" key="1">
    <source>
        <dbReference type="Pfam" id="PF07883"/>
    </source>
</evidence>
<gene>
    <name evidence="2" type="ORF">GTA08_BOTSDO01289</name>
</gene>
<name>A0A8H4J7N9_9PEZI</name>
<sequence length="219" mass="24129">MLSFLVNHVPRTNTASQNPVVLSSPAAGSSPVTMHFYAPTAARRVMRLGLPAGPGLALPPPHWHRYQTETFDVIRGRMLAVCEAIPSGRAVISQGQSVTIPSGAIHRFENAAEPKSDDELVVDLSMDPKKALGDEIFFRHFYGYLDDCGKHGRSPNFFQLVLFLWEADTILVLPVVPRFVSVAFVWFTGKVVGNWVLGLNHLYPEYYREGAAPAAAEPE</sequence>
<dbReference type="Gene3D" id="2.60.120.10">
    <property type="entry name" value="Jelly Rolls"/>
    <property type="match status" value="1"/>
</dbReference>
<dbReference type="AlphaFoldDB" id="A0A8H4J7N9"/>
<dbReference type="Proteomes" id="UP000572817">
    <property type="component" value="Unassembled WGS sequence"/>
</dbReference>
<keyword evidence="3" id="KW-1185">Reference proteome</keyword>
<feature type="domain" description="Cupin type-2" evidence="1">
    <location>
        <begin position="55"/>
        <end position="112"/>
    </location>
</feature>
<protein>
    <submittedName>
        <fullName evidence="2">Ankyrin repeat domain-containing protein 29</fullName>
    </submittedName>
</protein>
<dbReference type="InterPro" id="IPR011051">
    <property type="entry name" value="RmlC_Cupin_sf"/>
</dbReference>
<dbReference type="SUPFAM" id="SSF51182">
    <property type="entry name" value="RmlC-like cupins"/>
    <property type="match status" value="1"/>
</dbReference>
<organism evidence="2 3">
    <name type="scientific">Botryosphaeria dothidea</name>
    <dbReference type="NCBI Taxonomy" id="55169"/>
    <lineage>
        <taxon>Eukaryota</taxon>
        <taxon>Fungi</taxon>
        <taxon>Dikarya</taxon>
        <taxon>Ascomycota</taxon>
        <taxon>Pezizomycotina</taxon>
        <taxon>Dothideomycetes</taxon>
        <taxon>Dothideomycetes incertae sedis</taxon>
        <taxon>Botryosphaeriales</taxon>
        <taxon>Botryosphaeriaceae</taxon>
        <taxon>Botryosphaeria</taxon>
    </lineage>
</organism>
<comment type="caution">
    <text evidence="2">The sequence shown here is derived from an EMBL/GenBank/DDBJ whole genome shotgun (WGS) entry which is preliminary data.</text>
</comment>
<dbReference type="CDD" id="cd02208">
    <property type="entry name" value="cupin_RmlC-like"/>
    <property type="match status" value="1"/>
</dbReference>
<dbReference type="InterPro" id="IPR014710">
    <property type="entry name" value="RmlC-like_jellyroll"/>
</dbReference>
<proteinExistence type="predicted"/>
<dbReference type="EMBL" id="WWBZ02000001">
    <property type="protein sequence ID" value="KAF4313444.1"/>
    <property type="molecule type" value="Genomic_DNA"/>
</dbReference>
<dbReference type="Pfam" id="PF07883">
    <property type="entry name" value="Cupin_2"/>
    <property type="match status" value="1"/>
</dbReference>
<evidence type="ECO:0000313" key="2">
    <source>
        <dbReference type="EMBL" id="KAF4313444.1"/>
    </source>
</evidence>
<evidence type="ECO:0000313" key="3">
    <source>
        <dbReference type="Proteomes" id="UP000572817"/>
    </source>
</evidence>
<accession>A0A8H4J7N9</accession>
<dbReference type="InterPro" id="IPR013096">
    <property type="entry name" value="Cupin_2"/>
</dbReference>
<reference evidence="2" key="1">
    <citation type="submission" date="2020-04" db="EMBL/GenBank/DDBJ databases">
        <title>Genome Assembly and Annotation of Botryosphaeria dothidea sdau 11-99, a Latent Pathogen of Apple Fruit Ring Rot in China.</title>
        <authorList>
            <person name="Yu C."/>
            <person name="Diao Y."/>
            <person name="Lu Q."/>
            <person name="Zhao J."/>
            <person name="Cui S."/>
            <person name="Peng C."/>
            <person name="He B."/>
            <person name="Liu H."/>
        </authorList>
    </citation>
    <scope>NUCLEOTIDE SEQUENCE [LARGE SCALE GENOMIC DNA]</scope>
    <source>
        <strain evidence="2">Sdau11-99</strain>
    </source>
</reference>